<reference evidence="14 15" key="1">
    <citation type="submission" date="2024-03" db="EMBL/GenBank/DDBJ databases">
        <title>The genome assembly and annotation of the cricket Gryllus longicercus Weissman &amp; Gray.</title>
        <authorList>
            <person name="Szrajer S."/>
            <person name="Gray D."/>
            <person name="Ylla G."/>
        </authorList>
    </citation>
    <scope>NUCLEOTIDE SEQUENCE [LARGE SCALE GENOMIC DNA]</scope>
    <source>
        <strain evidence="14">DAG 2021-001</strain>
        <tissue evidence="14">Whole body minus gut</tissue>
    </source>
</reference>
<evidence type="ECO:0000256" key="8">
    <source>
        <dbReference type="ARBA" id="ARBA00023128"/>
    </source>
</evidence>
<evidence type="ECO:0000256" key="3">
    <source>
        <dbReference type="ARBA" id="ARBA00022448"/>
    </source>
</evidence>
<evidence type="ECO:0008006" key="16">
    <source>
        <dbReference type="Google" id="ProtNLM"/>
    </source>
</evidence>
<feature type="transmembrane region" description="Helical" evidence="12">
    <location>
        <begin position="115"/>
        <end position="135"/>
    </location>
</feature>
<keyword evidence="6" id="KW-0999">Mitochondrion inner membrane</keyword>
<dbReference type="PANTHER" id="PTHR45760:SF2">
    <property type="entry name" value="FI19922P1-RELATED"/>
    <property type="match status" value="1"/>
</dbReference>
<organism evidence="14 15">
    <name type="scientific">Gryllus longicercus</name>
    <dbReference type="NCBI Taxonomy" id="2509291"/>
    <lineage>
        <taxon>Eukaryota</taxon>
        <taxon>Metazoa</taxon>
        <taxon>Ecdysozoa</taxon>
        <taxon>Arthropoda</taxon>
        <taxon>Hexapoda</taxon>
        <taxon>Insecta</taxon>
        <taxon>Pterygota</taxon>
        <taxon>Neoptera</taxon>
        <taxon>Polyneoptera</taxon>
        <taxon>Orthoptera</taxon>
        <taxon>Ensifera</taxon>
        <taxon>Gryllidea</taxon>
        <taxon>Grylloidea</taxon>
        <taxon>Gryllidae</taxon>
        <taxon>Gryllinae</taxon>
        <taxon>Gryllus</taxon>
    </lineage>
</organism>
<comment type="caution">
    <text evidence="14">The sequence shown here is derived from an EMBL/GenBank/DDBJ whole genome shotgun (WGS) entry which is preliminary data.</text>
</comment>
<keyword evidence="7 12" id="KW-1133">Transmembrane helix</keyword>
<dbReference type="GO" id="GO:0005743">
    <property type="term" value="C:mitochondrial inner membrane"/>
    <property type="evidence" value="ECO:0007669"/>
    <property type="project" value="UniProtKB-SubCell"/>
</dbReference>
<evidence type="ECO:0000256" key="5">
    <source>
        <dbReference type="ARBA" id="ARBA00022737"/>
    </source>
</evidence>
<protein>
    <recommendedName>
        <fullName evidence="16">Solute carrier family 25 member 40</fullName>
    </recommendedName>
</protein>
<comment type="subcellular location">
    <subcellularLocation>
        <location evidence="1">Mitochondrion inner membrane</location>
        <topology evidence="1">Multi-pass membrane protein</topology>
    </subcellularLocation>
</comment>
<keyword evidence="8" id="KW-0496">Mitochondrion</keyword>
<dbReference type="AlphaFoldDB" id="A0AAN9VIY7"/>
<keyword evidence="3 11" id="KW-0813">Transport</keyword>
<evidence type="ECO:0000256" key="12">
    <source>
        <dbReference type="SAM" id="Phobius"/>
    </source>
</evidence>
<dbReference type="Proteomes" id="UP001378592">
    <property type="component" value="Unassembled WGS sequence"/>
</dbReference>
<evidence type="ECO:0000256" key="10">
    <source>
        <dbReference type="PROSITE-ProRule" id="PRU00282"/>
    </source>
</evidence>
<evidence type="ECO:0000313" key="13">
    <source>
        <dbReference type="EMBL" id="KAK7789139.1"/>
    </source>
</evidence>
<accession>A0AAN9VIY7</accession>
<evidence type="ECO:0000256" key="4">
    <source>
        <dbReference type="ARBA" id="ARBA00022692"/>
    </source>
</evidence>
<dbReference type="GO" id="GO:1990542">
    <property type="term" value="P:mitochondrial transmembrane transport"/>
    <property type="evidence" value="ECO:0007669"/>
    <property type="project" value="InterPro"/>
</dbReference>
<dbReference type="Pfam" id="PF00153">
    <property type="entry name" value="Mito_carr"/>
    <property type="match status" value="3"/>
</dbReference>
<evidence type="ECO:0000256" key="9">
    <source>
        <dbReference type="ARBA" id="ARBA00023136"/>
    </source>
</evidence>
<dbReference type="InterPro" id="IPR018108">
    <property type="entry name" value="MCP_transmembrane"/>
</dbReference>
<dbReference type="EMBL" id="JAZDUA010000166">
    <property type="protein sequence ID" value="KAK7865750.1"/>
    <property type="molecule type" value="Genomic_DNA"/>
</dbReference>
<evidence type="ECO:0000256" key="7">
    <source>
        <dbReference type="ARBA" id="ARBA00022989"/>
    </source>
</evidence>
<comment type="similarity">
    <text evidence="2 11">Belongs to the mitochondrial carrier (TC 2.A.29) family.</text>
</comment>
<feature type="repeat" description="Solcar" evidence="10">
    <location>
        <begin position="152"/>
        <end position="236"/>
    </location>
</feature>
<evidence type="ECO:0000256" key="6">
    <source>
        <dbReference type="ARBA" id="ARBA00022792"/>
    </source>
</evidence>
<evidence type="ECO:0000313" key="14">
    <source>
        <dbReference type="EMBL" id="KAK7865750.1"/>
    </source>
</evidence>
<sequence length="358" mass="39362">MTPAIKQTGGIFPTPPPPDKDCRISMPQQLASAWTGAILTSMIVTPLDVVKVRLQTQQKTLLSNKCYLYCNGLMDHLCPCDPCVPGVRSEPQLPKFTGTVDALFKISRSEGIGSLWSGLGPTLVLAVPSTMIYFVSYENIRLFFKDKNKGIQPVWGPLIAGMTARVWAATVVSPIELCRTKMQSKRLSYKEMHEAIKMQLKDRGIWGLWRGVGSTLLRDVPFSGIYWLSYENFKNAFTTGPPSFLLSFLGGALSGTVAATVTTPFDVVKTHQQIEIGEKEIYSETPSRGASLRTVIGRIYSENGVRGLFAGLTPRLVKVAPSCAIMISSFEYGKNFFCRYNKKVAAASQTSPNSQTSH</sequence>
<dbReference type="Gene3D" id="1.50.40.10">
    <property type="entry name" value="Mitochondrial carrier domain"/>
    <property type="match status" value="1"/>
</dbReference>
<feature type="repeat" description="Solcar" evidence="10">
    <location>
        <begin position="242"/>
        <end position="336"/>
    </location>
</feature>
<evidence type="ECO:0000256" key="2">
    <source>
        <dbReference type="ARBA" id="ARBA00006375"/>
    </source>
</evidence>
<dbReference type="EMBL" id="JAZDUA010000830">
    <property type="protein sequence ID" value="KAK7789139.1"/>
    <property type="molecule type" value="Genomic_DNA"/>
</dbReference>
<evidence type="ECO:0000313" key="15">
    <source>
        <dbReference type="Proteomes" id="UP001378592"/>
    </source>
</evidence>
<dbReference type="PANTHER" id="PTHR45760">
    <property type="entry name" value="FI19922P1-RELATED"/>
    <property type="match status" value="1"/>
</dbReference>
<keyword evidence="4 10" id="KW-0812">Transmembrane</keyword>
<keyword evidence="5" id="KW-0677">Repeat</keyword>
<dbReference type="InterPro" id="IPR023395">
    <property type="entry name" value="MCP_dom_sf"/>
</dbReference>
<gene>
    <name evidence="14" type="ORF">R5R35_002081</name>
    <name evidence="13" type="ORF">R5R35_002373</name>
</gene>
<feature type="repeat" description="Solcar" evidence="10">
    <location>
        <begin position="24"/>
        <end position="143"/>
    </location>
</feature>
<proteinExistence type="inferred from homology"/>
<keyword evidence="9 10" id="KW-0472">Membrane</keyword>
<dbReference type="PROSITE" id="PS50920">
    <property type="entry name" value="SOLCAR"/>
    <property type="match status" value="3"/>
</dbReference>
<name>A0AAN9VIY7_9ORTH</name>
<keyword evidence="15" id="KW-1185">Reference proteome</keyword>
<evidence type="ECO:0000256" key="1">
    <source>
        <dbReference type="ARBA" id="ARBA00004448"/>
    </source>
</evidence>
<dbReference type="InterPro" id="IPR045315">
    <property type="entry name" value="Mtm1-like"/>
</dbReference>
<dbReference type="SUPFAM" id="SSF103506">
    <property type="entry name" value="Mitochondrial carrier"/>
    <property type="match status" value="1"/>
</dbReference>
<evidence type="ECO:0000256" key="11">
    <source>
        <dbReference type="RuleBase" id="RU000488"/>
    </source>
</evidence>